<dbReference type="Proteomes" id="UP000236311">
    <property type="component" value="Unassembled WGS sequence"/>
</dbReference>
<keyword evidence="1" id="KW-0812">Transmembrane</keyword>
<dbReference type="Pfam" id="PF13240">
    <property type="entry name" value="Zn_Ribbon_1"/>
    <property type="match status" value="1"/>
</dbReference>
<gene>
    <name evidence="3" type="ORF">AMURIS_04009</name>
</gene>
<evidence type="ECO:0000259" key="2">
    <source>
        <dbReference type="Pfam" id="PF13240"/>
    </source>
</evidence>
<keyword evidence="4" id="KW-1185">Reference proteome</keyword>
<sequence>MFCPKCGEKVLDGAEFCQKCGAKLIKDASAQSAASNPASLVQPIGKTPAAVQKKKKSKKVFIILAIVFAFIVILIVANSGDIEERGEQAEKDEEYINSQQDSTNVKLSETYTNKEEGISFQYPSAWVPVNADQYGEWFNDSQIPLVVLANENKDIPENNTYVLVSKFEASQEDVEYLFGDDEEFAESFKNDAGTTSGDDLEINETSVVELDKVPARMLMAASGDTVFQVYFYSANSNIYRVEFCWAGENPGNNQRFFDAIIDSYKITAVDTGEIDSANEKQIADNLLYNGVPVDTIMEMKAEDVIAAFGEADEYSDENFVQILSEDGERLVAMANFDSAGYVSYFAGDPEKFELNGQDLNHDYDKLVKIFGREPDYEETFDLLEVRWFFDGYSILLGLDEDGLPGKTEIWKDNAMDYEGSQAELDPELMGRWRAYDGNALTLNDNGTVSEVFSFWNSRNRKPDSVAWEASNGRLILTAIYNTEYKYALGEGKRRINGEDVVTDELNLDKSRIPEASEYGYYYREKTGSTDLTGTWIHNDSKGLGGNIEFYADGTGMIGDNPLTWYADESNLYYTAEQKAAFDYTVSGDVLTIFFSDGSRMYTKVGN</sequence>
<name>A0A2K4ZLA6_9FIRM</name>
<accession>A0A2K4ZLA6</accession>
<organism evidence="3 4">
    <name type="scientific">Acetatifactor muris</name>
    <dbReference type="NCBI Taxonomy" id="879566"/>
    <lineage>
        <taxon>Bacteria</taxon>
        <taxon>Bacillati</taxon>
        <taxon>Bacillota</taxon>
        <taxon>Clostridia</taxon>
        <taxon>Lachnospirales</taxon>
        <taxon>Lachnospiraceae</taxon>
        <taxon>Acetatifactor</taxon>
    </lineage>
</organism>
<dbReference type="Gene3D" id="3.40.1000.10">
    <property type="entry name" value="Mog1/PsbP, alpha/beta/alpha sandwich"/>
    <property type="match status" value="1"/>
</dbReference>
<dbReference type="InterPro" id="IPR026870">
    <property type="entry name" value="Zinc_ribbon_dom"/>
</dbReference>
<dbReference type="RefSeq" id="WP_172455213.1">
    <property type="nucleotide sequence ID" value="NZ_JANJZD010000021.1"/>
</dbReference>
<evidence type="ECO:0000313" key="3">
    <source>
        <dbReference type="EMBL" id="SOY31273.1"/>
    </source>
</evidence>
<dbReference type="Pfam" id="PF18933">
    <property type="entry name" value="PsbP_2"/>
    <property type="match status" value="1"/>
</dbReference>
<protein>
    <recommendedName>
        <fullName evidence="2">Zinc-ribbon domain-containing protein</fullName>
    </recommendedName>
</protein>
<keyword evidence="1" id="KW-1133">Transmembrane helix</keyword>
<proteinExistence type="predicted"/>
<evidence type="ECO:0000256" key="1">
    <source>
        <dbReference type="SAM" id="Phobius"/>
    </source>
</evidence>
<reference evidence="3 4" key="1">
    <citation type="submission" date="2018-01" db="EMBL/GenBank/DDBJ databases">
        <authorList>
            <person name="Gaut B.S."/>
            <person name="Morton B.R."/>
            <person name="Clegg M.T."/>
            <person name="Duvall M.R."/>
        </authorList>
    </citation>
    <scope>NUCLEOTIDE SEQUENCE [LARGE SCALE GENOMIC DNA]</scope>
    <source>
        <strain evidence="3">GP69</strain>
    </source>
</reference>
<keyword evidence="1" id="KW-0472">Membrane</keyword>
<evidence type="ECO:0000313" key="4">
    <source>
        <dbReference type="Proteomes" id="UP000236311"/>
    </source>
</evidence>
<feature type="domain" description="Zinc-ribbon" evidence="2">
    <location>
        <begin position="2"/>
        <end position="24"/>
    </location>
</feature>
<dbReference type="AlphaFoldDB" id="A0A2K4ZLA6"/>
<dbReference type="EMBL" id="OFSM01000023">
    <property type="protein sequence ID" value="SOY31273.1"/>
    <property type="molecule type" value="Genomic_DNA"/>
</dbReference>
<feature type="transmembrane region" description="Helical" evidence="1">
    <location>
        <begin position="60"/>
        <end position="77"/>
    </location>
</feature>